<organism evidence="4 5">
    <name type="scientific">Chitinophaga caeni</name>
    <dbReference type="NCBI Taxonomy" id="2029983"/>
    <lineage>
        <taxon>Bacteria</taxon>
        <taxon>Pseudomonadati</taxon>
        <taxon>Bacteroidota</taxon>
        <taxon>Chitinophagia</taxon>
        <taxon>Chitinophagales</taxon>
        <taxon>Chitinophagaceae</taxon>
        <taxon>Chitinophaga</taxon>
    </lineage>
</organism>
<keyword evidence="1" id="KW-1133">Transmembrane helix</keyword>
<accession>A0A291QXU5</accession>
<evidence type="ECO:0000259" key="3">
    <source>
        <dbReference type="Pfam" id="PF09990"/>
    </source>
</evidence>
<feature type="transmembrane region" description="Helical" evidence="1">
    <location>
        <begin position="85"/>
        <end position="103"/>
    </location>
</feature>
<evidence type="ECO:0000259" key="2">
    <source>
        <dbReference type="Pfam" id="PF07635"/>
    </source>
</evidence>
<protein>
    <submittedName>
        <fullName evidence="4">Uncharacterized protein</fullName>
    </submittedName>
</protein>
<gene>
    <name evidence="4" type="ORF">COR50_16785</name>
</gene>
<dbReference type="Gene3D" id="3.80.10.10">
    <property type="entry name" value="Ribonuclease Inhibitor"/>
    <property type="match status" value="1"/>
</dbReference>
<feature type="domain" description="DUF2231" evidence="3">
    <location>
        <begin position="18"/>
        <end position="136"/>
    </location>
</feature>
<dbReference type="Pfam" id="PF07635">
    <property type="entry name" value="PSCyt1"/>
    <property type="match status" value="1"/>
</dbReference>
<keyword evidence="5" id="KW-1185">Reference proteome</keyword>
<keyword evidence="1" id="KW-0812">Transmembrane</keyword>
<evidence type="ECO:0000313" key="5">
    <source>
        <dbReference type="Proteomes" id="UP000220133"/>
    </source>
</evidence>
<dbReference type="RefSeq" id="WP_098195057.1">
    <property type="nucleotide sequence ID" value="NZ_CP023777.1"/>
</dbReference>
<dbReference type="EMBL" id="CP023777">
    <property type="protein sequence ID" value="ATL48684.1"/>
    <property type="molecule type" value="Genomic_DNA"/>
</dbReference>
<dbReference type="OrthoDB" id="713772at2"/>
<dbReference type="InterPro" id="IPR001611">
    <property type="entry name" value="Leu-rich_rpt"/>
</dbReference>
<dbReference type="SUPFAM" id="SSF52047">
    <property type="entry name" value="RNI-like"/>
    <property type="match status" value="1"/>
</dbReference>
<dbReference type="Pfam" id="PF09990">
    <property type="entry name" value="DUF2231"/>
    <property type="match status" value="1"/>
</dbReference>
<dbReference type="InterPro" id="IPR019251">
    <property type="entry name" value="DUF2231_TM"/>
</dbReference>
<dbReference type="KEGG" id="cbae:COR50_16785"/>
<feature type="domain" description="Cytochrome C Planctomycete-type" evidence="2">
    <location>
        <begin position="187"/>
        <end position="246"/>
    </location>
</feature>
<feature type="transmembrane region" description="Helical" evidence="1">
    <location>
        <begin position="20"/>
        <end position="39"/>
    </location>
</feature>
<proteinExistence type="predicted"/>
<name>A0A291QXU5_9BACT</name>
<dbReference type="PANTHER" id="PTHR35889:SF3">
    <property type="entry name" value="F-BOX DOMAIN-CONTAINING PROTEIN"/>
    <property type="match status" value="1"/>
</dbReference>
<dbReference type="InterPro" id="IPR032675">
    <property type="entry name" value="LRR_dom_sf"/>
</dbReference>
<dbReference type="PANTHER" id="PTHR35889">
    <property type="entry name" value="CYCLOINULO-OLIGOSACCHARIDE FRUCTANOTRANSFERASE-RELATED"/>
    <property type="match status" value="1"/>
</dbReference>
<dbReference type="PROSITE" id="PS51450">
    <property type="entry name" value="LRR"/>
    <property type="match status" value="1"/>
</dbReference>
<feature type="transmembrane region" description="Helical" evidence="1">
    <location>
        <begin position="51"/>
        <end position="73"/>
    </location>
</feature>
<reference evidence="4 5" key="1">
    <citation type="submission" date="2017-10" db="EMBL/GenBank/DDBJ databases">
        <title>Paenichitinophaga pekingensis gen. nov., sp. nov., isolated from activated sludge.</title>
        <authorList>
            <person name="Jin D."/>
            <person name="Kong X."/>
            <person name="Deng Y."/>
            <person name="Bai Z."/>
        </authorList>
    </citation>
    <scope>NUCLEOTIDE SEQUENCE [LARGE SCALE GENOMIC DNA]</scope>
    <source>
        <strain evidence="4 5">13</strain>
    </source>
</reference>
<dbReference type="Proteomes" id="UP000220133">
    <property type="component" value="Chromosome"/>
</dbReference>
<evidence type="ECO:0000256" key="1">
    <source>
        <dbReference type="SAM" id="Phobius"/>
    </source>
</evidence>
<keyword evidence="1" id="KW-0472">Membrane</keyword>
<dbReference type="AlphaFoldDB" id="A0A291QXU5"/>
<sequence length="479" mass="51994">MNLQIDQGSWGEFLGRSHPLLVHLPIGILLLAMVLALLARKEQWGKLRSSIPIILLLGFISAVSSCITGYLLSLDGGYEEGILTTHQYLGITVAVCSLVLYIFYRKEDKFKNWQLPGLVIIALLLGITGHYGGSLTHGDAYLSEAMPGGLRRLVGGSDEKNVTVSYTDISEAKLYEDLVQPVLASKCYGCHNEQKLKGGLRLETIALIRKGGEHGPVLKDSMPASSELFRRLLLPENDEHRMPPKGKPGVSPHELALLEWWIAQGAPADKKVKDIPKSPVVIAVLEGMQGSGDGMQNEFVPGETVSAGDKNAIRALIEKGVKVLPVSEESNYLSITCMNAGSFSNEDMKLLLPLKSQLIWLDLSGTAIDDEALQQLSELHYLTRLNVKQTKISGGKLAALSSCKQLKYLNLSGNTLIEPDLAGLKNNKSLQQLYLFGSGVPAEKVTALKTMLPALKIDTGDAALPRIASDTIIYHKVPG</sequence>
<evidence type="ECO:0000313" key="4">
    <source>
        <dbReference type="EMBL" id="ATL48684.1"/>
    </source>
</evidence>
<feature type="transmembrane region" description="Helical" evidence="1">
    <location>
        <begin position="115"/>
        <end position="133"/>
    </location>
</feature>
<dbReference type="InterPro" id="IPR011429">
    <property type="entry name" value="Cyt_c_Planctomycete-type"/>
</dbReference>